<protein>
    <submittedName>
        <fullName evidence="1">Uncharacterized protein</fullName>
    </submittedName>
</protein>
<reference evidence="1" key="1">
    <citation type="submission" date="2018-05" db="EMBL/GenBank/DDBJ databases">
        <authorList>
            <person name="Lanie J.A."/>
            <person name="Ng W.-L."/>
            <person name="Kazmierczak K.M."/>
            <person name="Andrzejewski T.M."/>
            <person name="Davidsen T.M."/>
            <person name="Wayne K.J."/>
            <person name="Tettelin H."/>
            <person name="Glass J.I."/>
            <person name="Rusch D."/>
            <person name="Podicherti R."/>
            <person name="Tsui H.-C.T."/>
            <person name="Winkler M.E."/>
        </authorList>
    </citation>
    <scope>NUCLEOTIDE SEQUENCE</scope>
</reference>
<feature type="non-terminal residue" evidence="1">
    <location>
        <position position="41"/>
    </location>
</feature>
<sequence>MKKIFTILIISTLFAGELEVDGNLNVTGTIQSQTIDSLLQV</sequence>
<proteinExistence type="predicted"/>
<evidence type="ECO:0000313" key="1">
    <source>
        <dbReference type="EMBL" id="SVE00676.1"/>
    </source>
</evidence>
<gene>
    <name evidence="1" type="ORF">METZ01_LOCUS453530</name>
</gene>
<dbReference type="AlphaFoldDB" id="A0A382ZYE9"/>
<accession>A0A382ZYE9</accession>
<dbReference type="EMBL" id="UINC01187774">
    <property type="protein sequence ID" value="SVE00676.1"/>
    <property type="molecule type" value="Genomic_DNA"/>
</dbReference>
<name>A0A382ZYE9_9ZZZZ</name>
<organism evidence="1">
    <name type="scientific">marine metagenome</name>
    <dbReference type="NCBI Taxonomy" id="408172"/>
    <lineage>
        <taxon>unclassified sequences</taxon>
        <taxon>metagenomes</taxon>
        <taxon>ecological metagenomes</taxon>
    </lineage>
</organism>